<dbReference type="GO" id="GO:0008270">
    <property type="term" value="F:zinc ion binding"/>
    <property type="evidence" value="ECO:0007669"/>
    <property type="project" value="UniProtKB-KW"/>
</dbReference>
<dbReference type="PANTHER" id="PTHR23215">
    <property type="entry name" value="ZINC FINGER PROTEIN 207"/>
    <property type="match status" value="1"/>
</dbReference>
<reference evidence="10" key="2">
    <citation type="submission" date="2012-11" db="EMBL/GenBank/DDBJ databases">
        <authorList>
            <person name="Kuo A."/>
            <person name="Curtis B.A."/>
            <person name="Tanifuji G."/>
            <person name="Burki F."/>
            <person name="Gruber A."/>
            <person name="Irimia M."/>
            <person name="Maruyama S."/>
            <person name="Arias M.C."/>
            <person name="Ball S.G."/>
            <person name="Gile G.H."/>
            <person name="Hirakawa Y."/>
            <person name="Hopkins J.F."/>
            <person name="Rensing S.A."/>
            <person name="Schmutz J."/>
            <person name="Symeonidi A."/>
            <person name="Elias M."/>
            <person name="Eveleigh R.J."/>
            <person name="Herman E.K."/>
            <person name="Klute M.J."/>
            <person name="Nakayama T."/>
            <person name="Obornik M."/>
            <person name="Reyes-Prieto A."/>
            <person name="Armbrust E.V."/>
            <person name="Aves S.J."/>
            <person name="Beiko R.G."/>
            <person name="Coutinho P."/>
            <person name="Dacks J.B."/>
            <person name="Durnford D.G."/>
            <person name="Fast N.M."/>
            <person name="Green B.R."/>
            <person name="Grisdale C."/>
            <person name="Hempe F."/>
            <person name="Henrissat B."/>
            <person name="Hoppner M.P."/>
            <person name="Ishida K.-I."/>
            <person name="Kim E."/>
            <person name="Koreny L."/>
            <person name="Kroth P.G."/>
            <person name="Liu Y."/>
            <person name="Malik S.-B."/>
            <person name="Maier U.G."/>
            <person name="McRose D."/>
            <person name="Mock T."/>
            <person name="Neilson J.A."/>
            <person name="Onodera N.T."/>
            <person name="Poole A.M."/>
            <person name="Pritham E.J."/>
            <person name="Richards T.A."/>
            <person name="Rocap G."/>
            <person name="Roy S.W."/>
            <person name="Sarai C."/>
            <person name="Schaack S."/>
            <person name="Shirato S."/>
            <person name="Slamovits C.H."/>
            <person name="Spencer D.F."/>
            <person name="Suzuki S."/>
            <person name="Worden A.Z."/>
            <person name="Zauner S."/>
            <person name="Barry K."/>
            <person name="Bell C."/>
            <person name="Bharti A.K."/>
            <person name="Crow J.A."/>
            <person name="Grimwood J."/>
            <person name="Kramer R."/>
            <person name="Lindquist E."/>
            <person name="Lucas S."/>
            <person name="Salamov A."/>
            <person name="McFadden G.I."/>
            <person name="Lane C.E."/>
            <person name="Keeling P.J."/>
            <person name="Gray M.W."/>
            <person name="Grigoriev I.V."/>
            <person name="Archibald J.M."/>
        </authorList>
    </citation>
    <scope>NUCLEOTIDE SEQUENCE</scope>
    <source>
        <strain evidence="10">CCMP2712</strain>
    </source>
</reference>
<dbReference type="PROSITE" id="PS00028">
    <property type="entry name" value="ZINC_FINGER_C2H2_1"/>
    <property type="match status" value="1"/>
</dbReference>
<dbReference type="Gene3D" id="3.30.160.60">
    <property type="entry name" value="Classic Zinc Finger"/>
    <property type="match status" value="1"/>
</dbReference>
<dbReference type="GO" id="GO:0005634">
    <property type="term" value="C:nucleus"/>
    <property type="evidence" value="ECO:0007669"/>
    <property type="project" value="UniProtKB-SubCell"/>
</dbReference>
<dbReference type="InterPro" id="IPR013087">
    <property type="entry name" value="Znf_C2H2_type"/>
</dbReference>
<dbReference type="GeneID" id="17311744"/>
<dbReference type="OrthoDB" id="1306014at2759"/>
<keyword evidence="5" id="KW-0539">Nucleus</keyword>
<dbReference type="EMBL" id="JH992966">
    <property type="protein sequence ID" value="EKX54816.1"/>
    <property type="molecule type" value="Genomic_DNA"/>
</dbReference>
<keyword evidence="4" id="KW-0862">Zinc</keyword>
<reference evidence="8 10" key="1">
    <citation type="journal article" date="2012" name="Nature">
        <title>Algal genomes reveal evolutionary mosaicism and the fate of nucleomorphs.</title>
        <authorList>
            <consortium name="DOE Joint Genome Institute"/>
            <person name="Curtis B.A."/>
            <person name="Tanifuji G."/>
            <person name="Burki F."/>
            <person name="Gruber A."/>
            <person name="Irimia M."/>
            <person name="Maruyama S."/>
            <person name="Arias M.C."/>
            <person name="Ball S.G."/>
            <person name="Gile G.H."/>
            <person name="Hirakawa Y."/>
            <person name="Hopkins J.F."/>
            <person name="Kuo A."/>
            <person name="Rensing S.A."/>
            <person name="Schmutz J."/>
            <person name="Symeonidi A."/>
            <person name="Elias M."/>
            <person name="Eveleigh R.J."/>
            <person name="Herman E.K."/>
            <person name="Klute M.J."/>
            <person name="Nakayama T."/>
            <person name="Obornik M."/>
            <person name="Reyes-Prieto A."/>
            <person name="Armbrust E.V."/>
            <person name="Aves S.J."/>
            <person name="Beiko R.G."/>
            <person name="Coutinho P."/>
            <person name="Dacks J.B."/>
            <person name="Durnford D.G."/>
            <person name="Fast N.M."/>
            <person name="Green B.R."/>
            <person name="Grisdale C.J."/>
            <person name="Hempel F."/>
            <person name="Henrissat B."/>
            <person name="Hoppner M.P."/>
            <person name="Ishida K."/>
            <person name="Kim E."/>
            <person name="Koreny L."/>
            <person name="Kroth P.G."/>
            <person name="Liu Y."/>
            <person name="Malik S.B."/>
            <person name="Maier U.G."/>
            <person name="McRose D."/>
            <person name="Mock T."/>
            <person name="Neilson J.A."/>
            <person name="Onodera N.T."/>
            <person name="Poole A.M."/>
            <person name="Pritham E.J."/>
            <person name="Richards T.A."/>
            <person name="Rocap G."/>
            <person name="Roy S.W."/>
            <person name="Sarai C."/>
            <person name="Schaack S."/>
            <person name="Shirato S."/>
            <person name="Slamovits C.H."/>
            <person name="Spencer D.F."/>
            <person name="Suzuki S."/>
            <person name="Worden A.Z."/>
            <person name="Zauner S."/>
            <person name="Barry K."/>
            <person name="Bell C."/>
            <person name="Bharti A.K."/>
            <person name="Crow J.A."/>
            <person name="Grimwood J."/>
            <person name="Kramer R."/>
            <person name="Lindquist E."/>
            <person name="Lucas S."/>
            <person name="Salamov A."/>
            <person name="McFadden G.I."/>
            <person name="Lane C.E."/>
            <person name="Keeling P.J."/>
            <person name="Gray M.W."/>
            <person name="Grigoriev I.V."/>
            <person name="Archibald J.M."/>
        </authorList>
    </citation>
    <scope>NUCLEOTIDE SEQUENCE</scope>
    <source>
        <strain evidence="8 10">CCMP2712</strain>
    </source>
</reference>
<gene>
    <name evidence="8" type="ORF">GUITHDRAFT_63305</name>
</gene>
<dbReference type="CDD" id="cd20908">
    <property type="entry name" value="SUF4-like"/>
    <property type="match status" value="1"/>
</dbReference>
<keyword evidence="2" id="KW-0479">Metal-binding</keyword>
<proteinExistence type="predicted"/>
<accession>L1K1X5</accession>
<dbReference type="HOGENOM" id="CLU_2447438_0_0_1"/>
<reference evidence="9" key="3">
    <citation type="submission" date="2016-03" db="UniProtKB">
        <authorList>
            <consortium name="EnsemblProtists"/>
        </authorList>
    </citation>
    <scope>IDENTIFICATION</scope>
</reference>
<dbReference type="AlphaFoldDB" id="L1K1X5"/>
<evidence type="ECO:0000256" key="5">
    <source>
        <dbReference type="ARBA" id="ARBA00023242"/>
    </source>
</evidence>
<name>L1K1X5_GUITC</name>
<dbReference type="KEGG" id="gtt:GUITHDRAFT_63305"/>
<evidence type="ECO:0000256" key="6">
    <source>
        <dbReference type="PROSITE-ProRule" id="PRU00042"/>
    </source>
</evidence>
<dbReference type="Proteomes" id="UP000011087">
    <property type="component" value="Unassembled WGS sequence"/>
</dbReference>
<dbReference type="RefSeq" id="XP_005841796.1">
    <property type="nucleotide sequence ID" value="XM_005841739.1"/>
</dbReference>
<dbReference type="PANTHER" id="PTHR23215:SF0">
    <property type="entry name" value="BUB3-INTERACTING AND GLEBS MOTIF-CONTAINING PROTEIN ZNF207"/>
    <property type="match status" value="1"/>
</dbReference>
<evidence type="ECO:0000256" key="3">
    <source>
        <dbReference type="ARBA" id="ARBA00022771"/>
    </source>
</evidence>
<dbReference type="PaxDb" id="55529-EKX54816"/>
<keyword evidence="10" id="KW-1185">Reference proteome</keyword>
<evidence type="ECO:0000313" key="8">
    <source>
        <dbReference type="EMBL" id="EKX54816.1"/>
    </source>
</evidence>
<protein>
    <recommendedName>
        <fullName evidence="7">C2H2-type domain-containing protein</fullName>
    </recommendedName>
</protein>
<feature type="non-terminal residue" evidence="8">
    <location>
        <position position="1"/>
    </location>
</feature>
<organism evidence="8">
    <name type="scientific">Guillardia theta (strain CCMP2712)</name>
    <name type="common">Cryptophyte</name>
    <dbReference type="NCBI Taxonomy" id="905079"/>
    <lineage>
        <taxon>Eukaryota</taxon>
        <taxon>Cryptophyceae</taxon>
        <taxon>Pyrenomonadales</taxon>
        <taxon>Geminigeraceae</taxon>
        <taxon>Guillardia</taxon>
    </lineage>
</organism>
<evidence type="ECO:0000313" key="9">
    <source>
        <dbReference type="EnsemblProtists" id="EKX54816"/>
    </source>
</evidence>
<dbReference type="STRING" id="905079.L1K1X5"/>
<keyword evidence="3 6" id="KW-0863">Zinc-finger</keyword>
<comment type="subcellular location">
    <subcellularLocation>
        <location evidence="1">Nucleus</location>
    </subcellularLocation>
</comment>
<evidence type="ECO:0000256" key="4">
    <source>
        <dbReference type="ARBA" id="ARBA00022833"/>
    </source>
</evidence>
<dbReference type="PROSITE" id="PS50157">
    <property type="entry name" value="ZINC_FINGER_C2H2_2"/>
    <property type="match status" value="1"/>
</dbReference>
<evidence type="ECO:0000259" key="7">
    <source>
        <dbReference type="PROSITE" id="PS50157"/>
    </source>
</evidence>
<dbReference type="OMA" id="CYYYERE"/>
<dbReference type="eggNOG" id="KOG2893">
    <property type="taxonomic scope" value="Eukaryota"/>
</dbReference>
<sequence length="90" mass="10439">WYCGPERTFDDETTLVQHQRTKHFQCNTCHKKLNTATALKTHCLYVHKEEITRVPNAKEGRDQFGFDVVGMDGVEGDFGLPPRVWFDLNL</sequence>
<evidence type="ECO:0000256" key="1">
    <source>
        <dbReference type="ARBA" id="ARBA00004123"/>
    </source>
</evidence>
<dbReference type="EnsemblProtists" id="EKX54816">
    <property type="protein sequence ID" value="EKX54816"/>
    <property type="gene ID" value="GUITHDRAFT_63305"/>
</dbReference>
<evidence type="ECO:0000313" key="10">
    <source>
        <dbReference type="Proteomes" id="UP000011087"/>
    </source>
</evidence>
<evidence type="ECO:0000256" key="2">
    <source>
        <dbReference type="ARBA" id="ARBA00022723"/>
    </source>
</evidence>
<feature type="domain" description="C2H2-type" evidence="7">
    <location>
        <begin position="24"/>
        <end position="52"/>
    </location>
</feature>